<dbReference type="InterPro" id="IPR027417">
    <property type="entry name" value="P-loop_NTPase"/>
</dbReference>
<dbReference type="PANTHER" id="PTHR46844:SF1">
    <property type="entry name" value="SLR5058 PROTEIN"/>
    <property type="match status" value="1"/>
</dbReference>
<dbReference type="PANTHER" id="PTHR46844">
    <property type="entry name" value="SLR5058 PROTEIN"/>
    <property type="match status" value="1"/>
</dbReference>
<dbReference type="SUPFAM" id="SSF52540">
    <property type="entry name" value="P-loop containing nucleoside triphosphate hydrolases"/>
    <property type="match status" value="1"/>
</dbReference>
<accession>A0A951Q7Z3</accession>
<feature type="domain" description="NACHT" evidence="1">
    <location>
        <begin position="180"/>
        <end position="302"/>
    </location>
</feature>
<proteinExistence type="predicted"/>
<gene>
    <name evidence="2" type="ORF">KME15_04835</name>
</gene>
<organism evidence="2 3">
    <name type="scientific">Drouetiella hepatica Uher 2000/2452</name>
    <dbReference type="NCBI Taxonomy" id="904376"/>
    <lineage>
        <taxon>Bacteria</taxon>
        <taxon>Bacillati</taxon>
        <taxon>Cyanobacteriota</taxon>
        <taxon>Cyanophyceae</taxon>
        <taxon>Oculatellales</taxon>
        <taxon>Oculatellaceae</taxon>
        <taxon>Drouetiella</taxon>
    </lineage>
</organism>
<reference evidence="2" key="1">
    <citation type="submission" date="2021-05" db="EMBL/GenBank/DDBJ databases">
        <authorList>
            <person name="Pietrasiak N."/>
            <person name="Ward R."/>
            <person name="Stajich J.E."/>
            <person name="Kurbessoian T."/>
        </authorList>
    </citation>
    <scope>NUCLEOTIDE SEQUENCE</scope>
    <source>
        <strain evidence="2">UHER 2000/2452</strain>
    </source>
</reference>
<dbReference type="InterPro" id="IPR054501">
    <property type="entry name" value="NCH2"/>
</dbReference>
<reference evidence="2" key="2">
    <citation type="journal article" date="2022" name="Microbiol. Resour. Announc.">
        <title>Metagenome Sequencing to Explore Phylogenomics of Terrestrial Cyanobacteria.</title>
        <authorList>
            <person name="Ward R.D."/>
            <person name="Stajich J.E."/>
            <person name="Johansen J.R."/>
            <person name="Huntemann M."/>
            <person name="Clum A."/>
            <person name="Foster B."/>
            <person name="Foster B."/>
            <person name="Roux S."/>
            <person name="Palaniappan K."/>
            <person name="Varghese N."/>
            <person name="Mukherjee S."/>
            <person name="Reddy T.B.K."/>
            <person name="Daum C."/>
            <person name="Copeland A."/>
            <person name="Chen I.A."/>
            <person name="Ivanova N.N."/>
            <person name="Kyrpides N.C."/>
            <person name="Shapiro N."/>
            <person name="Eloe-Fadrosh E.A."/>
            <person name="Pietrasiak N."/>
        </authorList>
    </citation>
    <scope>NUCLEOTIDE SEQUENCE</scope>
    <source>
        <strain evidence="2">UHER 2000/2452</strain>
    </source>
</reference>
<dbReference type="PROSITE" id="PS50837">
    <property type="entry name" value="NACHT"/>
    <property type="match status" value="1"/>
</dbReference>
<evidence type="ECO:0000313" key="3">
    <source>
        <dbReference type="Proteomes" id="UP000757435"/>
    </source>
</evidence>
<evidence type="ECO:0000259" key="1">
    <source>
        <dbReference type="PROSITE" id="PS50837"/>
    </source>
</evidence>
<dbReference type="AlphaFoldDB" id="A0A951Q7Z3"/>
<comment type="caution">
    <text evidence="2">The sequence shown here is derived from an EMBL/GenBank/DDBJ whole genome shotgun (WGS) entry which is preliminary data.</text>
</comment>
<protein>
    <submittedName>
        <fullName evidence="2">NACHT domain-containing NTPase</fullName>
    </submittedName>
</protein>
<dbReference type="EMBL" id="JAHHHD010000003">
    <property type="protein sequence ID" value="MBW4657977.1"/>
    <property type="molecule type" value="Genomic_DNA"/>
</dbReference>
<evidence type="ECO:0000313" key="2">
    <source>
        <dbReference type="EMBL" id="MBW4657977.1"/>
    </source>
</evidence>
<dbReference type="InterPro" id="IPR007111">
    <property type="entry name" value="NACHT_NTPase"/>
</dbReference>
<dbReference type="Pfam" id="PF05729">
    <property type="entry name" value="NACHT"/>
    <property type="match status" value="1"/>
</dbReference>
<name>A0A951Q7Z3_9CYAN</name>
<dbReference type="Pfam" id="PF22727">
    <property type="entry name" value="NCH2"/>
    <property type="match status" value="1"/>
</dbReference>
<sequence length="695" mass="79505">MVKRSLRTSPLGIEQAKRAFAQKGWTQENLAGEVGLKTRQSIWRFFTGQPIERQVFLEICLILELDWRKIAIDPPSDFPKLGGVSSTSVAEIDALVKQVRLQRRDKIQHQCGTLQLLNISHPVEIDNIYINVNTLEEIPSQQWLELADLQRFTPKEFNRFGLGDVSQTQIAGVEAVETYSKLRVLGKPGAGKTTFLQHLAIRCSQGSFAAERVPVFITLRDFVDEAKDPDELSLGTYLHDEFLTSGISDPSVVRTLLQEGRMLLLLDGLDEVLHQERKAVVKEIRRLSEKYQRNLFVVTCRTATQAATLRRFTDVEMAPFTQDQIVDFAQKWFTTLTKTTTHAGQVQAVHFIQKLDLAENMPLRRLVTTPLFLHLACWIFHYQGRFPIRRSQFYKQCLDLLLSKWDETKGVERDEMFCGCLLPQKLKLLSQVAKITFEQEDYFFGKQVIEHHISDYIQGLPNASIELEESQLESERILKAIESQHGILTEQVQGIFSFSYPIFQEYFTARKIVANHNSDATDHSLEQLVSHMNESRWREVFLMTAAMLRTADPLVQLMKQKIDAIGTEDADLQELLTWAAHKPLVASPQPAAIHTFYFALTHQPHLVPHLVLASMLSWGIFLDIVFDFSLEQQEVWQRYCDANQLLLDCLNSNCEVTVTVRQEIEAALLLPHELVGLERISTAGRNLTPDLRQPK</sequence>
<dbReference type="Gene3D" id="3.40.50.300">
    <property type="entry name" value="P-loop containing nucleotide triphosphate hydrolases"/>
    <property type="match status" value="1"/>
</dbReference>
<dbReference type="Proteomes" id="UP000757435">
    <property type="component" value="Unassembled WGS sequence"/>
</dbReference>